<evidence type="ECO:0000313" key="1">
    <source>
        <dbReference type="EMBL" id="BAR82248.1"/>
    </source>
</evidence>
<dbReference type="EMBL" id="AP014864">
    <property type="protein sequence ID" value="BAR82248.1"/>
    <property type="molecule type" value="Genomic_DNA"/>
</dbReference>
<sequence length="100" mass="11521">MKLKDVAHQQTDEFLEMVRGGQDCTLKVYSLGEYSVLYSYNNSSQHASVSHSHKDVSHEIIKIIVTRLLKTRIENVQIFRVPNSNVVHFNVNNTEIKVLH</sequence>
<dbReference type="AlphaFoldDB" id="A0A9W3ZVZ9"/>
<dbReference type="Proteomes" id="UP000055316">
    <property type="component" value="Chromosome"/>
</dbReference>
<dbReference type="RefSeq" id="WP_042595834.1">
    <property type="nucleotide sequence ID" value="NZ_AP014864.1"/>
</dbReference>
<accession>A0A9W3ZVZ9</accession>
<evidence type="ECO:0000313" key="2">
    <source>
        <dbReference type="Proteomes" id="UP000055316"/>
    </source>
</evidence>
<dbReference type="InterPro" id="IPR038226">
    <property type="entry name" value="LMG18311-like_sf"/>
</dbReference>
<gene>
    <name evidence="1" type="ORF">KNN_01401</name>
</gene>
<protein>
    <submittedName>
        <fullName evidence="1">Outer capside protein</fullName>
    </submittedName>
</protein>
<reference evidence="1 2" key="1">
    <citation type="submission" date="2015-05" db="EMBL/GenBank/DDBJ databases">
        <title>Whole genome sequence of Bacillus thuringiensis serovar tolworthi Pasteur Institute Standard strain.</title>
        <authorList>
            <person name="Kanda K."/>
            <person name="Nakashima K."/>
            <person name="Nagano Y."/>
        </authorList>
    </citation>
    <scope>NUCLEOTIDE SEQUENCE [LARGE SCALE GENOMIC DNA]</scope>
    <source>
        <strain evidence="1 2">Pasteur Institute Standard strain</strain>
    </source>
</reference>
<name>A0A9W3ZVZ9_BACTO</name>
<dbReference type="Gene3D" id="3.40.1720.10">
    <property type="entry name" value="Streptococcus thermophilus LMG 18311 protein like"/>
    <property type="match status" value="1"/>
</dbReference>
<organism evidence="1 2">
    <name type="scientific">Bacillus thuringiensis subsp. tolworthi</name>
    <dbReference type="NCBI Taxonomy" id="1442"/>
    <lineage>
        <taxon>Bacteria</taxon>
        <taxon>Bacillati</taxon>
        <taxon>Bacillota</taxon>
        <taxon>Bacilli</taxon>
        <taxon>Bacillales</taxon>
        <taxon>Bacillaceae</taxon>
        <taxon>Bacillus</taxon>
        <taxon>Bacillus cereus group</taxon>
    </lineage>
</organism>
<dbReference type="InterPro" id="IPR014959">
    <property type="entry name" value="DUF1827"/>
</dbReference>
<proteinExistence type="predicted"/>
<dbReference type="Pfam" id="PF08860">
    <property type="entry name" value="DUF1827"/>
    <property type="match status" value="1"/>
</dbReference>